<dbReference type="Gene3D" id="3.40.50.720">
    <property type="entry name" value="NAD(P)-binding Rossmann-like Domain"/>
    <property type="match status" value="1"/>
</dbReference>
<dbReference type="InterPro" id="IPR035985">
    <property type="entry name" value="Ubiquitin-activating_enz"/>
</dbReference>
<organism evidence="1">
    <name type="scientific">freshwater metagenome</name>
    <dbReference type="NCBI Taxonomy" id="449393"/>
    <lineage>
        <taxon>unclassified sequences</taxon>
        <taxon>metagenomes</taxon>
        <taxon>ecological metagenomes</taxon>
    </lineage>
</organism>
<dbReference type="GO" id="GO:0008641">
    <property type="term" value="F:ubiquitin-like modifier activating enzyme activity"/>
    <property type="evidence" value="ECO:0007669"/>
    <property type="project" value="InterPro"/>
</dbReference>
<dbReference type="SUPFAM" id="SSF69572">
    <property type="entry name" value="Activating enzymes of the ubiquitin-like proteins"/>
    <property type="match status" value="1"/>
</dbReference>
<evidence type="ECO:0000313" key="1">
    <source>
        <dbReference type="EMBL" id="CAB4579955.1"/>
    </source>
</evidence>
<accession>A0A6J6EX27</accession>
<sequence>MRLILNPEIDVLWRDKTTLQVRNPDGTNNTISDLPSEMKLIISSCTGIINISDILMNLNIDERIHEDINVALRFLIEHQILINQTHLFEQSEKLHKSYVQILGINTFAYQIGHLLASAGVGRVVFDSLVKKHSDVSLGDINIFGPKAKEIGTSLAQSLRDSLLVMGTRAEKPNVIQKPDLVIICGNAESFEINDLMLNRIPHVFIGKTGEQVNVGPFVIPGIETCNNCLQLNSLKKNIFIFPLDRKRKKVRQIDKNPVLTTLASSLLVTNCISYLTGELVNSGPSLLNVVCDLDAIGPTIIFRKLQPNPQCGCRWEAA</sequence>
<reference evidence="1" key="1">
    <citation type="submission" date="2020-05" db="EMBL/GenBank/DDBJ databases">
        <authorList>
            <person name="Chiriac C."/>
            <person name="Salcher M."/>
            <person name="Ghai R."/>
            <person name="Kavagutti S V."/>
        </authorList>
    </citation>
    <scope>NUCLEOTIDE SEQUENCE</scope>
</reference>
<proteinExistence type="predicted"/>
<gene>
    <name evidence="1" type="ORF">UFOPK1740_00850</name>
</gene>
<name>A0A6J6EX27_9ZZZZ</name>
<protein>
    <submittedName>
        <fullName evidence="1">Unannotated protein</fullName>
    </submittedName>
</protein>
<dbReference type="EMBL" id="CAEZTU010000039">
    <property type="protein sequence ID" value="CAB4579955.1"/>
    <property type="molecule type" value="Genomic_DNA"/>
</dbReference>
<dbReference type="AlphaFoldDB" id="A0A6J6EX27"/>